<organism evidence="1 2">
    <name type="scientific">Trifolium pratense</name>
    <name type="common">Red clover</name>
    <dbReference type="NCBI Taxonomy" id="57577"/>
    <lineage>
        <taxon>Eukaryota</taxon>
        <taxon>Viridiplantae</taxon>
        <taxon>Streptophyta</taxon>
        <taxon>Embryophyta</taxon>
        <taxon>Tracheophyta</taxon>
        <taxon>Spermatophyta</taxon>
        <taxon>Magnoliopsida</taxon>
        <taxon>eudicotyledons</taxon>
        <taxon>Gunneridae</taxon>
        <taxon>Pentapetalae</taxon>
        <taxon>rosids</taxon>
        <taxon>fabids</taxon>
        <taxon>Fabales</taxon>
        <taxon>Fabaceae</taxon>
        <taxon>Papilionoideae</taxon>
        <taxon>50 kb inversion clade</taxon>
        <taxon>NPAAA clade</taxon>
        <taxon>Hologalegina</taxon>
        <taxon>IRL clade</taxon>
        <taxon>Trifolieae</taxon>
        <taxon>Trifolium</taxon>
    </lineage>
</organism>
<protein>
    <submittedName>
        <fullName evidence="1">Uncharacterized protein</fullName>
    </submittedName>
</protein>
<gene>
    <name evidence="1" type="ORF">L195_g063216</name>
</gene>
<feature type="non-terminal residue" evidence="1">
    <location>
        <position position="31"/>
    </location>
</feature>
<sequence>MVQDYQAADRAQRVITRLDHDIILVGWQPPP</sequence>
<reference evidence="1 2" key="2">
    <citation type="journal article" date="2017" name="Front. Plant Sci.">
        <title>Gene Classification and Mining of Molecular Markers Useful in Red Clover (Trifolium pratense) Breeding.</title>
        <authorList>
            <person name="Istvanek J."/>
            <person name="Dluhosova J."/>
            <person name="Dluhos P."/>
            <person name="Patkova L."/>
            <person name="Nedelnik J."/>
            <person name="Repkova J."/>
        </authorList>
    </citation>
    <scope>NUCLEOTIDE SEQUENCE [LARGE SCALE GENOMIC DNA]</scope>
    <source>
        <strain evidence="2">cv. Tatra</strain>
        <tissue evidence="1">Young leaves</tissue>
    </source>
</reference>
<accession>A0A2K3KKM4</accession>
<dbReference type="EMBL" id="ASHM01198703">
    <property type="protein sequence ID" value="PNX66793.1"/>
    <property type="molecule type" value="Genomic_DNA"/>
</dbReference>
<dbReference type="AlphaFoldDB" id="A0A2K3KKM4"/>
<proteinExistence type="predicted"/>
<evidence type="ECO:0000313" key="1">
    <source>
        <dbReference type="EMBL" id="PNX66793.1"/>
    </source>
</evidence>
<name>A0A2K3KKM4_TRIPR</name>
<evidence type="ECO:0000313" key="2">
    <source>
        <dbReference type="Proteomes" id="UP000236291"/>
    </source>
</evidence>
<reference evidence="1 2" key="1">
    <citation type="journal article" date="2014" name="Am. J. Bot.">
        <title>Genome assembly and annotation for red clover (Trifolium pratense; Fabaceae).</title>
        <authorList>
            <person name="Istvanek J."/>
            <person name="Jaros M."/>
            <person name="Krenek A."/>
            <person name="Repkova J."/>
        </authorList>
    </citation>
    <scope>NUCLEOTIDE SEQUENCE [LARGE SCALE GENOMIC DNA]</scope>
    <source>
        <strain evidence="2">cv. Tatra</strain>
        <tissue evidence="1">Young leaves</tissue>
    </source>
</reference>
<dbReference type="Proteomes" id="UP000236291">
    <property type="component" value="Unassembled WGS sequence"/>
</dbReference>
<comment type="caution">
    <text evidence="1">The sequence shown here is derived from an EMBL/GenBank/DDBJ whole genome shotgun (WGS) entry which is preliminary data.</text>
</comment>